<accession>A0ABV9Q840</accession>
<sequence length="155" mass="17105">MDKRIDVIATVMRLKGSVYDLTELELSYAPPYSSTKDPVNMLGYMAENALSGLSPIASLEDVHLRDTEATVLLDVRSQKEFNAGHIPGAIHIRVDELRGRLNELNSAKPLMVYCQVGYRGNVATRILRQHGFDAANLTGGYKSFEIASFRSSASE</sequence>
<dbReference type="Proteomes" id="UP001596002">
    <property type="component" value="Unassembled WGS sequence"/>
</dbReference>
<dbReference type="SMART" id="SM00450">
    <property type="entry name" value="RHOD"/>
    <property type="match status" value="1"/>
</dbReference>
<dbReference type="RefSeq" id="WP_380029419.1">
    <property type="nucleotide sequence ID" value="NZ_JBHSHC010000154.1"/>
</dbReference>
<dbReference type="InterPro" id="IPR001307">
    <property type="entry name" value="Thiosulphate_STrfase_CS"/>
</dbReference>
<dbReference type="InterPro" id="IPR036188">
    <property type="entry name" value="FAD/NAD-bd_sf"/>
</dbReference>
<dbReference type="InterPro" id="IPR050229">
    <property type="entry name" value="GlpE_sulfurtransferase"/>
</dbReference>
<dbReference type="PROSITE" id="PS50206">
    <property type="entry name" value="RHODANESE_3"/>
    <property type="match status" value="1"/>
</dbReference>
<dbReference type="SUPFAM" id="SSF55424">
    <property type="entry name" value="FAD/NAD-linked reductases, dimerisation (C-terminal) domain"/>
    <property type="match status" value="1"/>
</dbReference>
<dbReference type="InterPro" id="IPR016156">
    <property type="entry name" value="FAD/NAD-linked_Rdtase_dimer_sf"/>
</dbReference>
<proteinExistence type="predicted"/>
<evidence type="ECO:0000259" key="1">
    <source>
        <dbReference type="PROSITE" id="PS50206"/>
    </source>
</evidence>
<reference evidence="3" key="1">
    <citation type="journal article" date="2019" name="Int. J. Syst. Evol. Microbiol.">
        <title>The Global Catalogue of Microorganisms (GCM) 10K type strain sequencing project: providing services to taxonomists for standard genome sequencing and annotation.</title>
        <authorList>
            <consortium name="The Broad Institute Genomics Platform"/>
            <consortium name="The Broad Institute Genome Sequencing Center for Infectious Disease"/>
            <person name="Wu L."/>
            <person name="Ma J."/>
        </authorList>
    </citation>
    <scope>NUCLEOTIDE SEQUENCE [LARGE SCALE GENOMIC DNA]</scope>
    <source>
        <strain evidence="3">WYCCWR 12678</strain>
    </source>
</reference>
<dbReference type="Gene3D" id="3.50.50.60">
    <property type="entry name" value="FAD/NAD(P)-binding domain"/>
    <property type="match status" value="1"/>
</dbReference>
<name>A0ABV9Q840_9BACL</name>
<feature type="domain" description="Rhodanese" evidence="1">
    <location>
        <begin position="66"/>
        <end position="153"/>
    </location>
</feature>
<evidence type="ECO:0000313" key="3">
    <source>
        <dbReference type="Proteomes" id="UP001596002"/>
    </source>
</evidence>
<dbReference type="EMBL" id="JBHSHC010000154">
    <property type="protein sequence ID" value="MFC4770133.1"/>
    <property type="molecule type" value="Genomic_DNA"/>
</dbReference>
<dbReference type="PANTHER" id="PTHR43031:SF1">
    <property type="entry name" value="PYRIDINE NUCLEOTIDE-DISULPHIDE OXIDOREDUCTASE"/>
    <property type="match status" value="1"/>
</dbReference>
<keyword evidence="3" id="KW-1185">Reference proteome</keyword>
<dbReference type="SUPFAM" id="SSF52821">
    <property type="entry name" value="Rhodanese/Cell cycle control phosphatase"/>
    <property type="match status" value="1"/>
</dbReference>
<dbReference type="PROSITE" id="PS00380">
    <property type="entry name" value="RHODANESE_1"/>
    <property type="match status" value="1"/>
</dbReference>
<dbReference type="Gene3D" id="3.40.250.10">
    <property type="entry name" value="Rhodanese-like domain"/>
    <property type="match status" value="1"/>
</dbReference>
<dbReference type="Pfam" id="PF00581">
    <property type="entry name" value="Rhodanese"/>
    <property type="match status" value="1"/>
</dbReference>
<protein>
    <submittedName>
        <fullName evidence="2">Rhodanese-like domain-containing protein</fullName>
    </submittedName>
</protein>
<dbReference type="PANTHER" id="PTHR43031">
    <property type="entry name" value="FAD-DEPENDENT OXIDOREDUCTASE"/>
    <property type="match status" value="1"/>
</dbReference>
<dbReference type="InterPro" id="IPR036873">
    <property type="entry name" value="Rhodanese-like_dom_sf"/>
</dbReference>
<gene>
    <name evidence="2" type="ORF">ACFO8Q_22915</name>
</gene>
<organism evidence="2 3">
    <name type="scientific">Effusibacillus consociatus</name>
    <dbReference type="NCBI Taxonomy" id="1117041"/>
    <lineage>
        <taxon>Bacteria</taxon>
        <taxon>Bacillati</taxon>
        <taxon>Bacillota</taxon>
        <taxon>Bacilli</taxon>
        <taxon>Bacillales</taxon>
        <taxon>Alicyclobacillaceae</taxon>
        <taxon>Effusibacillus</taxon>
    </lineage>
</organism>
<comment type="caution">
    <text evidence="2">The sequence shown here is derived from an EMBL/GenBank/DDBJ whole genome shotgun (WGS) entry which is preliminary data.</text>
</comment>
<dbReference type="InterPro" id="IPR001763">
    <property type="entry name" value="Rhodanese-like_dom"/>
</dbReference>
<evidence type="ECO:0000313" key="2">
    <source>
        <dbReference type="EMBL" id="MFC4770133.1"/>
    </source>
</evidence>